<evidence type="ECO:0000313" key="7">
    <source>
        <dbReference type="Proteomes" id="UP000314983"/>
    </source>
</evidence>
<dbReference type="Pfam" id="PF23268">
    <property type="entry name" value="RIN1"/>
    <property type="match status" value="1"/>
</dbReference>
<dbReference type="Ensembl" id="ENSEEET00000033480.2">
    <property type="protein sequence ID" value="ENSEEEP00000033087.2"/>
    <property type="gene ID" value="ENSEEEG00000015743.2"/>
</dbReference>
<dbReference type="GO" id="GO:0005085">
    <property type="term" value="F:guanyl-nucleotide exchange factor activity"/>
    <property type="evidence" value="ECO:0007669"/>
    <property type="project" value="InterPro"/>
</dbReference>
<dbReference type="GeneTree" id="ENSGT00940000154866"/>
<dbReference type="SMART" id="SM00167">
    <property type="entry name" value="VPS9"/>
    <property type="match status" value="1"/>
</dbReference>
<dbReference type="Proteomes" id="UP000314983">
    <property type="component" value="Chromosome 7"/>
</dbReference>
<dbReference type="GO" id="GO:0016192">
    <property type="term" value="P:vesicle-mediated transport"/>
    <property type="evidence" value="ECO:0007669"/>
    <property type="project" value="InterPro"/>
</dbReference>
<dbReference type="PANTHER" id="PTHR23101">
    <property type="entry name" value="RAB GDP/GTP EXCHANGE FACTOR"/>
    <property type="match status" value="1"/>
</dbReference>
<dbReference type="GO" id="GO:0030139">
    <property type="term" value="C:endocytic vesicle"/>
    <property type="evidence" value="ECO:0007669"/>
    <property type="project" value="TreeGrafter"/>
</dbReference>
<feature type="domain" description="SH2" evidence="4">
    <location>
        <begin position="50"/>
        <end position="143"/>
    </location>
</feature>
<dbReference type="GO" id="GO:0005096">
    <property type="term" value="F:GTPase activator activity"/>
    <property type="evidence" value="ECO:0007669"/>
    <property type="project" value="UniProtKB-KW"/>
</dbReference>
<dbReference type="InterPro" id="IPR036860">
    <property type="entry name" value="SH2_dom_sf"/>
</dbReference>
<evidence type="ECO:0000259" key="4">
    <source>
        <dbReference type="PROSITE" id="PS50001"/>
    </source>
</evidence>
<dbReference type="GeneID" id="113584651"/>
<feature type="region of interest" description="Disordered" evidence="3">
    <location>
        <begin position="1"/>
        <end position="20"/>
    </location>
</feature>
<dbReference type="InterPro" id="IPR000980">
    <property type="entry name" value="SH2"/>
</dbReference>
<sequence length="740" mass="81321">MRGLDDESDSGERHSSSMASVDDTVTNGVCVRHKGPLRLLQGLQLCRGAWGPGDPWDRHSAHAALWGRPPGSFLVVDDSSSQNKLLCVSVDGQDKTVLDFSILLTGTALQLSTSRLTFCDLLQLVTFYTLSRDVLPLCLLVPSWVCSLTKQPSHLLPQLGPKAWLCPSTDLQPVVMTPGTTDSQDTVMCSIQLTTSSGALCIINPLYLHEHGDDWLTYTSASPQPASYPDLKRDRRMSTARPCVGAGLKKGGVSLDKPSNSSDQSVGGAVQSPVSPVTTEGVVLRRSSCSTTPDPVRRESAESLGPVPQSPHRVSWVEDKFWLNPPPSPSLLQPPCLELDSLSISSIEEEPEAESPSQLQHLSRLPLADKVKNRLSAVGQALGSLMSPRRRLSKRVQELSERRGGAFAEAVRGFVEQMMKLSAVPSGISVDVLQDVRVSLTALKETLYDYTEIQSITDTLTELPDVELDALLELALHKVALKPIYTHLYVGMKTARQADGSLRRLEANRDTLAGHSLEELEGTAGAGVPDAITMEKIQQHWNTMHQAYSPSKKVDTLLKVCKNVYHSMSANVRPGVVFGADDFLPCLTWVLVRSDVATLQTDTDYMMELLDPSQLQGESGYYLTSLYAALFYISSYRPRLAARHLSAEAHKSLNQWHRRRTLHCNQSRRSRNRRTIRRHGRGEGPSKSNKEAGESSSNESGESGEVTKTRLAEDLSVVGEEEEEEGQPMEDQKKMNNQEP</sequence>
<dbReference type="PROSITE" id="PS51205">
    <property type="entry name" value="VPS9"/>
    <property type="match status" value="1"/>
</dbReference>
<feature type="compositionally biased region" description="Basic residues" evidence="3">
    <location>
        <begin position="658"/>
        <end position="680"/>
    </location>
</feature>
<reference evidence="6" key="5">
    <citation type="submission" date="2025-09" db="UniProtKB">
        <authorList>
            <consortium name="Ensembl"/>
        </authorList>
    </citation>
    <scope>IDENTIFICATION</scope>
</reference>
<reference evidence="7" key="2">
    <citation type="journal article" date="2017" name="Sci. Adv.">
        <title>A tail of two voltages: Proteomic comparison of the three electric organs of the electric eel.</title>
        <authorList>
            <person name="Traeger L.L."/>
            <person name="Sabat G."/>
            <person name="Barrett-Wilt G.A."/>
            <person name="Wells G.B."/>
            <person name="Sussman M.R."/>
        </authorList>
    </citation>
    <scope>NUCLEOTIDE SEQUENCE [LARGE SCALE GENOMIC DNA]</scope>
</reference>
<feature type="compositionally biased region" description="Low complexity" evidence="3">
    <location>
        <begin position="694"/>
        <end position="704"/>
    </location>
</feature>
<dbReference type="STRING" id="8005.ENSEEEP00000033087"/>
<dbReference type="SUPFAM" id="SSF109993">
    <property type="entry name" value="VPS9 domain"/>
    <property type="match status" value="1"/>
</dbReference>
<dbReference type="Gene3D" id="1.20.1050.80">
    <property type="entry name" value="VPS9 domain"/>
    <property type="match status" value="1"/>
</dbReference>
<evidence type="ECO:0000256" key="2">
    <source>
        <dbReference type="PROSITE-ProRule" id="PRU00191"/>
    </source>
</evidence>
<dbReference type="GO" id="GO:0005829">
    <property type="term" value="C:cytosol"/>
    <property type="evidence" value="ECO:0007669"/>
    <property type="project" value="TreeGrafter"/>
</dbReference>
<dbReference type="InterPro" id="IPR037191">
    <property type="entry name" value="VPS9_dom_sf"/>
</dbReference>
<feature type="compositionally biased region" description="Basic and acidic residues" evidence="3">
    <location>
        <begin position="681"/>
        <end position="693"/>
    </location>
</feature>
<dbReference type="RefSeq" id="XP_026877499.2">
    <property type="nucleotide sequence ID" value="XM_027021698.2"/>
</dbReference>
<dbReference type="GO" id="GO:0031267">
    <property type="term" value="F:small GTPase binding"/>
    <property type="evidence" value="ECO:0007669"/>
    <property type="project" value="TreeGrafter"/>
</dbReference>
<dbReference type="InterPro" id="IPR045046">
    <property type="entry name" value="Vps9-like"/>
</dbReference>
<evidence type="ECO:0008006" key="8">
    <source>
        <dbReference type="Google" id="ProtNLM"/>
    </source>
</evidence>
<dbReference type="Pfam" id="PF02204">
    <property type="entry name" value="VPS9"/>
    <property type="match status" value="1"/>
</dbReference>
<organism evidence="6 7">
    <name type="scientific">Electrophorus electricus</name>
    <name type="common">Electric eel</name>
    <name type="synonym">Gymnotus electricus</name>
    <dbReference type="NCBI Taxonomy" id="8005"/>
    <lineage>
        <taxon>Eukaryota</taxon>
        <taxon>Metazoa</taxon>
        <taxon>Chordata</taxon>
        <taxon>Craniata</taxon>
        <taxon>Vertebrata</taxon>
        <taxon>Euteleostomi</taxon>
        <taxon>Actinopterygii</taxon>
        <taxon>Neopterygii</taxon>
        <taxon>Teleostei</taxon>
        <taxon>Ostariophysi</taxon>
        <taxon>Gymnotiformes</taxon>
        <taxon>Gymnotoidei</taxon>
        <taxon>Gymnotidae</taxon>
        <taxon>Electrophorus</taxon>
    </lineage>
</organism>
<reference evidence="6" key="4">
    <citation type="submission" date="2025-08" db="UniProtKB">
        <authorList>
            <consortium name="Ensembl"/>
        </authorList>
    </citation>
    <scope>IDENTIFICATION</scope>
</reference>
<keyword evidence="2" id="KW-0727">SH2 domain</keyword>
<feature type="domain" description="VPS9" evidence="5">
    <location>
        <begin position="496"/>
        <end position="642"/>
    </location>
</feature>
<dbReference type="InterPro" id="IPR003123">
    <property type="entry name" value="VPS9"/>
</dbReference>
<evidence type="ECO:0000259" key="5">
    <source>
        <dbReference type="PROSITE" id="PS51205"/>
    </source>
</evidence>
<dbReference type="AlphaFoldDB" id="A0A4W4G9N8"/>
<feature type="compositionally biased region" description="Acidic residues" evidence="3">
    <location>
        <begin position="719"/>
        <end position="728"/>
    </location>
</feature>
<dbReference type="KEGG" id="eee:113584651"/>
<dbReference type="OMA" id="APWDREG"/>
<feature type="region of interest" description="Disordered" evidence="3">
    <location>
        <begin position="658"/>
        <end position="740"/>
    </location>
</feature>
<dbReference type="SUPFAM" id="SSF55550">
    <property type="entry name" value="SH2 domain"/>
    <property type="match status" value="1"/>
</dbReference>
<accession>A0A4W4G9N8</accession>
<keyword evidence="1" id="KW-0343">GTPase activation</keyword>
<gene>
    <name evidence="6" type="primary">rinl</name>
</gene>
<dbReference type="PANTHER" id="PTHR23101:SF72">
    <property type="entry name" value="RAS AND RAB INTERACTOR-LIKE PROTEIN"/>
    <property type="match status" value="1"/>
</dbReference>
<dbReference type="RefSeq" id="XP_026877500.2">
    <property type="nucleotide sequence ID" value="XM_027021699.2"/>
</dbReference>
<dbReference type="PROSITE" id="PS50001">
    <property type="entry name" value="SH2"/>
    <property type="match status" value="1"/>
</dbReference>
<proteinExistence type="predicted"/>
<evidence type="ECO:0000256" key="3">
    <source>
        <dbReference type="SAM" id="MobiDB-lite"/>
    </source>
</evidence>
<name>A0A4W4G9N8_ELEEL</name>
<reference evidence="6" key="3">
    <citation type="submission" date="2020-05" db="EMBL/GenBank/DDBJ databases">
        <title>Electrophorus electricus (electric eel) genome, fEleEle1, primary haplotype.</title>
        <authorList>
            <person name="Myers G."/>
            <person name="Meyer A."/>
            <person name="Fedrigo O."/>
            <person name="Formenti G."/>
            <person name="Rhie A."/>
            <person name="Tracey A."/>
            <person name="Sims Y."/>
            <person name="Jarvis E.D."/>
        </authorList>
    </citation>
    <scope>NUCLEOTIDE SEQUENCE [LARGE SCALE GENOMIC DNA]</scope>
</reference>
<protein>
    <recommendedName>
        <fullName evidence="8">VPS9 domain-containing protein</fullName>
    </recommendedName>
</protein>
<evidence type="ECO:0000256" key="1">
    <source>
        <dbReference type="ARBA" id="ARBA00022468"/>
    </source>
</evidence>
<dbReference type="Gene3D" id="3.30.505.10">
    <property type="entry name" value="SH2 domain"/>
    <property type="match status" value="1"/>
</dbReference>
<feature type="compositionally biased region" description="Basic and acidic residues" evidence="3">
    <location>
        <begin position="730"/>
        <end position="740"/>
    </location>
</feature>
<feature type="region of interest" description="Disordered" evidence="3">
    <location>
        <begin position="243"/>
        <end position="311"/>
    </location>
</feature>
<reference evidence="7" key="1">
    <citation type="journal article" date="2014" name="Science">
        <title>Nonhuman genetics. Genomic basis for the convergent evolution of electric organs.</title>
        <authorList>
            <person name="Gallant J.R."/>
            <person name="Traeger L.L."/>
            <person name="Volkening J.D."/>
            <person name="Moffett H."/>
            <person name="Chen P.H."/>
            <person name="Novina C.D."/>
            <person name="Phillips G.N.Jr."/>
            <person name="Anand R."/>
            <person name="Wells G.B."/>
            <person name="Pinch M."/>
            <person name="Guth R."/>
            <person name="Unguez G.A."/>
            <person name="Albert J.S."/>
            <person name="Zakon H.H."/>
            <person name="Samanta M.P."/>
            <person name="Sussman M.R."/>
        </authorList>
    </citation>
    <scope>NUCLEOTIDE SEQUENCE [LARGE SCALE GENOMIC DNA]</scope>
</reference>
<evidence type="ECO:0000313" key="6">
    <source>
        <dbReference type="Ensembl" id="ENSEEEP00000033087.2"/>
    </source>
</evidence>
<dbReference type="CTD" id="126432"/>
<keyword evidence="7" id="KW-1185">Reference proteome</keyword>